<dbReference type="EMBL" id="JAWWNJ010000048">
    <property type="protein sequence ID" value="KAK7017437.1"/>
    <property type="molecule type" value="Genomic_DNA"/>
</dbReference>
<dbReference type="SUPFAM" id="SSF48403">
    <property type="entry name" value="Ankyrin repeat"/>
    <property type="match status" value="2"/>
</dbReference>
<dbReference type="InterPro" id="IPR002110">
    <property type="entry name" value="Ankyrin_rpt"/>
</dbReference>
<comment type="caution">
    <text evidence="6">The sequence shown here is derived from an EMBL/GenBank/DDBJ whole genome shotgun (WGS) entry which is preliminary data.</text>
</comment>
<evidence type="ECO:0000256" key="1">
    <source>
        <dbReference type="ARBA" id="ARBA00022737"/>
    </source>
</evidence>
<evidence type="ECO:0000256" key="3">
    <source>
        <dbReference type="PROSITE-ProRule" id="PRU00023"/>
    </source>
</evidence>
<dbReference type="PROSITE" id="PS50297">
    <property type="entry name" value="ANK_REP_REGION"/>
    <property type="match status" value="5"/>
</dbReference>
<keyword evidence="7" id="KW-1185">Reference proteome</keyword>
<keyword evidence="2 3" id="KW-0040">ANK repeat</keyword>
<dbReference type="PROSITE" id="PS50175">
    <property type="entry name" value="ASP_PROT_RETROV"/>
    <property type="match status" value="1"/>
</dbReference>
<dbReference type="Proteomes" id="UP001362999">
    <property type="component" value="Unassembled WGS sequence"/>
</dbReference>
<feature type="repeat" description="ANK" evidence="3">
    <location>
        <begin position="973"/>
        <end position="1005"/>
    </location>
</feature>
<dbReference type="Pfam" id="PF22939">
    <property type="entry name" value="WHD_GPIID"/>
    <property type="match status" value="1"/>
</dbReference>
<keyword evidence="4" id="KW-0472">Membrane</keyword>
<evidence type="ECO:0000313" key="7">
    <source>
        <dbReference type="Proteomes" id="UP001362999"/>
    </source>
</evidence>
<feature type="repeat" description="ANK" evidence="3">
    <location>
        <begin position="742"/>
        <end position="774"/>
    </location>
</feature>
<dbReference type="PANTHER" id="PTHR24198">
    <property type="entry name" value="ANKYRIN REPEAT AND PROTEIN KINASE DOMAIN-CONTAINING PROTEIN"/>
    <property type="match status" value="1"/>
</dbReference>
<dbReference type="Pfam" id="PF12796">
    <property type="entry name" value="Ank_2"/>
    <property type="match status" value="5"/>
</dbReference>
<feature type="repeat" description="ANK" evidence="3">
    <location>
        <begin position="1039"/>
        <end position="1071"/>
    </location>
</feature>
<reference evidence="6 7" key="1">
    <citation type="journal article" date="2024" name="J Genomics">
        <title>Draft genome sequencing and assembly of Favolaschia claudopus CIRM-BRFM 2984 isolated from oak limbs.</title>
        <authorList>
            <person name="Navarro D."/>
            <person name="Drula E."/>
            <person name="Chaduli D."/>
            <person name="Cazenave R."/>
            <person name="Ahrendt S."/>
            <person name="Wang J."/>
            <person name="Lipzen A."/>
            <person name="Daum C."/>
            <person name="Barry K."/>
            <person name="Grigoriev I.V."/>
            <person name="Favel A."/>
            <person name="Rosso M.N."/>
            <person name="Martin F."/>
        </authorList>
    </citation>
    <scope>NUCLEOTIDE SEQUENCE [LARGE SCALE GENOMIC DNA]</scope>
    <source>
        <strain evidence="6 7">CIRM-BRFM 2984</strain>
    </source>
</reference>
<evidence type="ECO:0000313" key="6">
    <source>
        <dbReference type="EMBL" id="KAK7017437.1"/>
    </source>
</evidence>
<feature type="repeat" description="ANK" evidence="3">
    <location>
        <begin position="808"/>
        <end position="840"/>
    </location>
</feature>
<feature type="repeat" description="ANK" evidence="3">
    <location>
        <begin position="907"/>
        <end position="939"/>
    </location>
</feature>
<sequence>GGTGRAGGLGGHQGGLGGRGEGAQLTFNNTNTVYLAASEFYEHREILDWLTTLNFYQRQDAIFETLQKGTSELDSGFFLCVNSKNWLSSSEKVLWCEGPPGAGKTVLSSLVVKHIKDSFHNSNVGLAYIYINHKELDTQSPTALFASLCRQLLLDKPLPLMLQELWQYHSDRNTWPTLDDVLRVLEIVLLEYSSIYLVIDALDEYSNTTHEHRAGFTQSMAKLIKQFSIHLMITTRPNNISQTRFSNLRLVRILAENSDISLYIENQFNNYDNLFQLLKDMPQLKVGIQRAVVQDVRGMFLLANLRMDYLGDQPTVASLQKALKTLPSTLVAAHEVTMARINAQAEGFQMLAQKTLMWVSHALRPLSVAELCQIVAVEPGDTSLNPDKVSHIETILAACVGLVTVDRELSIVRVVHYTAQDWLESQFPDGHKEIALTCFQYMEFPEFDDLQGLDKQKYSFAVYAQYCIEHTRMTNWQMGLISQVALFARKAYLWIRLWRSLHWAERIPFWIHGPWPEAKEDFHTLILAAAGNLQSVNEHLLTEGQLDTRHYKCALSLAAYAGHSEIVKVLLNLDVVNAGWGMHPAVQGEQTEIVKILLDAGADVNMVAGTYGTALQAAVHRESVPILKMLLDAGADLNTVAGTYGTVLQAATYRESEPIVKMLLDARADVNMVAGTYGTALQAAVHRESEPIVETLLEAGADMNTVAGTYGTALQAAVHRESERILKMPLEAGADVNTVAGTYGTALQSAVYRESEPMVKMLLDAGADVNMVAGTYGTALQSAAYWKFDRIVKMLLGNGADVNIVGGKYGTALQAAVHRESVPILKMLLDAGADLNTVAGTYGTALQAAVHIESEHILKMLLEAGADVNTVAGTYGTALQSAVYRESEPMVNMLLDAGVDMNTVAGQYGTALQAAVCRKSEPIVKTLLDAGADVNTVAGTYGTALQSAAYWKFDRIVKTLLDAGADMNTVAGKYGTALQAAVHRESVPILKMLFDAGADLNTVAGTYGTALQSAAYWKFDRIVKMLLEAGADVNTVAGTYGTALQAAVHRKSERIVKALLDAGADVNTVAGTYGTALQSAAFWKFERIVKMLFDAGADVNIVGGEYGTALQAAVHRESEPILKMLLDAGANPNLKGGMYGSALQASQALGLQTIEYMLLKAGADNHEDEAEMEVVVSQIPILNPSQFFGPAGHLSSLTILFTTDEKKSTLIVGIPVMIFVLLAPWILIYLSSG</sequence>
<dbReference type="Gene3D" id="1.25.40.20">
    <property type="entry name" value="Ankyrin repeat-containing domain"/>
    <property type="match status" value="3"/>
</dbReference>
<evidence type="ECO:0000259" key="5">
    <source>
        <dbReference type="PROSITE" id="PS50175"/>
    </source>
</evidence>
<dbReference type="PANTHER" id="PTHR24198:SF165">
    <property type="entry name" value="ANKYRIN REPEAT-CONTAINING PROTEIN-RELATED"/>
    <property type="match status" value="1"/>
</dbReference>
<dbReference type="Pfam" id="PF24883">
    <property type="entry name" value="NPHP3_N"/>
    <property type="match status" value="1"/>
</dbReference>
<feature type="domain" description="Peptidase A2" evidence="5">
    <location>
        <begin position="759"/>
        <end position="799"/>
    </location>
</feature>
<dbReference type="Gene3D" id="3.40.50.300">
    <property type="entry name" value="P-loop containing nucleotide triphosphate hydrolases"/>
    <property type="match status" value="1"/>
</dbReference>
<proteinExistence type="predicted"/>
<feature type="repeat" description="ANK" evidence="3">
    <location>
        <begin position="841"/>
        <end position="873"/>
    </location>
</feature>
<keyword evidence="4" id="KW-1133">Transmembrane helix</keyword>
<accession>A0AAW0AVU7</accession>
<protein>
    <submittedName>
        <fullName evidence="6">ANK-REP-region domain-containing protein</fullName>
    </submittedName>
</protein>
<organism evidence="6 7">
    <name type="scientific">Favolaschia claudopus</name>
    <dbReference type="NCBI Taxonomy" id="2862362"/>
    <lineage>
        <taxon>Eukaryota</taxon>
        <taxon>Fungi</taxon>
        <taxon>Dikarya</taxon>
        <taxon>Basidiomycota</taxon>
        <taxon>Agaricomycotina</taxon>
        <taxon>Agaricomycetes</taxon>
        <taxon>Agaricomycetidae</taxon>
        <taxon>Agaricales</taxon>
        <taxon>Marasmiineae</taxon>
        <taxon>Mycenaceae</taxon>
        <taxon>Favolaschia</taxon>
    </lineage>
</organism>
<keyword evidence="1" id="KW-0677">Repeat</keyword>
<dbReference type="SUPFAM" id="SSF52540">
    <property type="entry name" value="P-loop containing nucleoside triphosphate hydrolases"/>
    <property type="match status" value="1"/>
</dbReference>
<feature type="transmembrane region" description="Helical" evidence="4">
    <location>
        <begin position="1210"/>
        <end position="1230"/>
    </location>
</feature>
<feature type="non-terminal residue" evidence="6">
    <location>
        <position position="1"/>
    </location>
</feature>
<feature type="repeat" description="ANK" evidence="3">
    <location>
        <begin position="582"/>
        <end position="609"/>
    </location>
</feature>
<dbReference type="InterPro" id="IPR036770">
    <property type="entry name" value="Ankyrin_rpt-contain_sf"/>
</dbReference>
<evidence type="ECO:0000256" key="4">
    <source>
        <dbReference type="SAM" id="Phobius"/>
    </source>
</evidence>
<dbReference type="GO" id="GO:0004190">
    <property type="term" value="F:aspartic-type endopeptidase activity"/>
    <property type="evidence" value="ECO:0007669"/>
    <property type="project" value="InterPro"/>
</dbReference>
<feature type="repeat" description="ANK" evidence="3">
    <location>
        <begin position="1105"/>
        <end position="1137"/>
    </location>
</feature>
<dbReference type="GO" id="GO:0006508">
    <property type="term" value="P:proteolysis"/>
    <property type="evidence" value="ECO:0007669"/>
    <property type="project" value="InterPro"/>
</dbReference>
<dbReference type="InterPro" id="IPR001995">
    <property type="entry name" value="Peptidase_A2_cat"/>
</dbReference>
<dbReference type="AlphaFoldDB" id="A0AAW0AVU7"/>
<dbReference type="Pfam" id="PF00023">
    <property type="entry name" value="Ank"/>
    <property type="match status" value="2"/>
</dbReference>
<dbReference type="SMART" id="SM00248">
    <property type="entry name" value="ANK"/>
    <property type="match status" value="18"/>
</dbReference>
<feature type="repeat" description="ANK" evidence="3">
    <location>
        <begin position="610"/>
        <end position="642"/>
    </location>
</feature>
<dbReference type="InterPro" id="IPR054471">
    <property type="entry name" value="GPIID_WHD"/>
</dbReference>
<evidence type="ECO:0000256" key="2">
    <source>
        <dbReference type="ARBA" id="ARBA00023043"/>
    </source>
</evidence>
<dbReference type="InterPro" id="IPR056884">
    <property type="entry name" value="NPHP3-like_N"/>
</dbReference>
<feature type="repeat" description="ANK" evidence="3">
    <location>
        <begin position="676"/>
        <end position="708"/>
    </location>
</feature>
<gene>
    <name evidence="6" type="ORF">R3P38DRAFT_2540576</name>
</gene>
<dbReference type="InterPro" id="IPR027417">
    <property type="entry name" value="P-loop_NTPase"/>
</dbReference>
<name>A0AAW0AVU7_9AGAR</name>
<dbReference type="PROSITE" id="PS50088">
    <property type="entry name" value="ANK_REPEAT"/>
    <property type="match status" value="10"/>
</dbReference>
<keyword evidence="4" id="KW-0812">Transmembrane</keyword>